<dbReference type="InterPro" id="IPR036390">
    <property type="entry name" value="WH_DNA-bd_sf"/>
</dbReference>
<name>A0A150TQ71_SORCE</name>
<feature type="domain" description="O-methyltransferase C-terminal" evidence="5">
    <location>
        <begin position="109"/>
        <end position="318"/>
    </location>
</feature>
<evidence type="ECO:0000259" key="6">
    <source>
        <dbReference type="Pfam" id="PF08100"/>
    </source>
</evidence>
<reference evidence="7 8" key="1">
    <citation type="submission" date="2014-02" db="EMBL/GenBank/DDBJ databases">
        <title>The small core and large imbalanced accessory genome model reveals a collaborative survival strategy of Sorangium cellulosum strains in nature.</title>
        <authorList>
            <person name="Han K."/>
            <person name="Peng R."/>
            <person name="Blom J."/>
            <person name="Li Y.-Z."/>
        </authorList>
    </citation>
    <scope>NUCLEOTIDE SEQUENCE [LARGE SCALE GENOMIC DNA]</scope>
    <source>
        <strain evidence="7 8">So0007-03</strain>
    </source>
</reference>
<dbReference type="InterPro" id="IPR012967">
    <property type="entry name" value="COMT_dimerisation"/>
</dbReference>
<dbReference type="GO" id="GO:0032259">
    <property type="term" value="P:methylation"/>
    <property type="evidence" value="ECO:0007669"/>
    <property type="project" value="UniProtKB-KW"/>
</dbReference>
<evidence type="ECO:0000259" key="5">
    <source>
        <dbReference type="Pfam" id="PF00891"/>
    </source>
</evidence>
<keyword evidence="1 7" id="KW-0489">Methyltransferase</keyword>
<evidence type="ECO:0000256" key="1">
    <source>
        <dbReference type="ARBA" id="ARBA00022603"/>
    </source>
</evidence>
<gene>
    <name evidence="7" type="ORF">BE21_32580</name>
</gene>
<dbReference type="CDD" id="cd02440">
    <property type="entry name" value="AdoMet_MTases"/>
    <property type="match status" value="1"/>
</dbReference>
<dbReference type="InterPro" id="IPR036388">
    <property type="entry name" value="WH-like_DNA-bd_sf"/>
</dbReference>
<dbReference type="Pfam" id="PF08100">
    <property type="entry name" value="Dimerisation"/>
    <property type="match status" value="1"/>
</dbReference>
<dbReference type="Gene3D" id="3.40.50.150">
    <property type="entry name" value="Vaccinia Virus protein VP39"/>
    <property type="match status" value="1"/>
</dbReference>
<dbReference type="SUPFAM" id="SSF53335">
    <property type="entry name" value="S-adenosyl-L-methionine-dependent methyltransferases"/>
    <property type="match status" value="1"/>
</dbReference>
<keyword evidence="3" id="KW-0949">S-adenosyl-L-methionine</keyword>
<evidence type="ECO:0000313" key="7">
    <source>
        <dbReference type="EMBL" id="KYG06822.1"/>
    </source>
</evidence>
<dbReference type="PIRSF" id="PIRSF005739">
    <property type="entry name" value="O-mtase"/>
    <property type="match status" value="1"/>
</dbReference>
<evidence type="ECO:0000256" key="4">
    <source>
        <dbReference type="PIRSR" id="PIRSR005739-1"/>
    </source>
</evidence>
<dbReference type="SUPFAM" id="SSF46785">
    <property type="entry name" value="Winged helix' DNA-binding domain"/>
    <property type="match status" value="1"/>
</dbReference>
<evidence type="ECO:0000313" key="8">
    <source>
        <dbReference type="Proteomes" id="UP000075502"/>
    </source>
</evidence>
<keyword evidence="2 7" id="KW-0808">Transferase</keyword>
<dbReference type="Pfam" id="PF00891">
    <property type="entry name" value="Methyltransf_2"/>
    <property type="match status" value="1"/>
</dbReference>
<dbReference type="InterPro" id="IPR001077">
    <property type="entry name" value="COMT_C"/>
</dbReference>
<dbReference type="InterPro" id="IPR029063">
    <property type="entry name" value="SAM-dependent_MTases_sf"/>
</dbReference>
<dbReference type="GO" id="GO:0046983">
    <property type="term" value="F:protein dimerization activity"/>
    <property type="evidence" value="ECO:0007669"/>
    <property type="project" value="InterPro"/>
</dbReference>
<organism evidence="7 8">
    <name type="scientific">Sorangium cellulosum</name>
    <name type="common">Polyangium cellulosum</name>
    <dbReference type="NCBI Taxonomy" id="56"/>
    <lineage>
        <taxon>Bacteria</taxon>
        <taxon>Pseudomonadati</taxon>
        <taxon>Myxococcota</taxon>
        <taxon>Polyangia</taxon>
        <taxon>Polyangiales</taxon>
        <taxon>Polyangiaceae</taxon>
        <taxon>Sorangium</taxon>
    </lineage>
</organism>
<accession>A0A150TQ71</accession>
<evidence type="ECO:0000256" key="3">
    <source>
        <dbReference type="ARBA" id="ARBA00022691"/>
    </source>
</evidence>
<dbReference type="InterPro" id="IPR016461">
    <property type="entry name" value="COMT-like"/>
</dbReference>
<proteinExistence type="predicted"/>
<dbReference type="PANTHER" id="PTHR43712">
    <property type="entry name" value="PUTATIVE (AFU_ORTHOLOGUE AFUA_4G14580)-RELATED"/>
    <property type="match status" value="1"/>
</dbReference>
<dbReference type="AlphaFoldDB" id="A0A150TQ71"/>
<sequence>MAREFDHNAIVRLGMAYAESKTLLSAVELGVFTELAKGPLDWQALRERIGIHPRAARDFFDALVALRLLRRENGRYSNTPETDLFLDRAKRTYIGGMLEMSNARLYRIWGSLTDALRTGEPKNEISDGEDIFTWLARSPEKYREFTQAMTGLSLPSARAIAAKFPWEKYKTFADVGTAQGGLPVQVALAHPHVRGIGLDLAPVQPVFEDYVRDAGLTDRLRFQVFDLFRDTIPQVDVITMGHILHGWSLTDKRSFIKKAYDALPQGGVLVVYDAMIDDNRSENVAGFMMSLTILLETREGFDYTSADCASWLREQGFRDVRAEKLVGSDSFVVGVK</sequence>
<protein>
    <submittedName>
        <fullName evidence="7">Methyltransferase</fullName>
    </submittedName>
</protein>
<dbReference type="PANTHER" id="PTHR43712:SF2">
    <property type="entry name" value="O-METHYLTRANSFERASE CICE"/>
    <property type="match status" value="1"/>
</dbReference>
<feature type="active site" description="Proton acceptor" evidence="4">
    <location>
        <position position="245"/>
    </location>
</feature>
<dbReference type="Gene3D" id="1.10.10.10">
    <property type="entry name" value="Winged helix-like DNA-binding domain superfamily/Winged helix DNA-binding domain"/>
    <property type="match status" value="1"/>
</dbReference>
<comment type="caution">
    <text evidence="7">The sequence shown here is derived from an EMBL/GenBank/DDBJ whole genome shotgun (WGS) entry which is preliminary data.</text>
</comment>
<dbReference type="Proteomes" id="UP000075502">
    <property type="component" value="Unassembled WGS sequence"/>
</dbReference>
<feature type="domain" description="O-methyltransferase dimerisation" evidence="6">
    <location>
        <begin position="16"/>
        <end position="87"/>
    </location>
</feature>
<dbReference type="EMBL" id="JEME01001549">
    <property type="protein sequence ID" value="KYG06822.1"/>
    <property type="molecule type" value="Genomic_DNA"/>
</dbReference>
<evidence type="ECO:0000256" key="2">
    <source>
        <dbReference type="ARBA" id="ARBA00022679"/>
    </source>
</evidence>
<dbReference type="GO" id="GO:0008171">
    <property type="term" value="F:O-methyltransferase activity"/>
    <property type="evidence" value="ECO:0007669"/>
    <property type="project" value="InterPro"/>
</dbReference>
<dbReference type="PROSITE" id="PS51683">
    <property type="entry name" value="SAM_OMT_II"/>
    <property type="match status" value="1"/>
</dbReference>